<dbReference type="RefSeq" id="WP_300986978.1">
    <property type="nucleotide sequence ID" value="NZ_CP129236.1"/>
</dbReference>
<comment type="caution">
    <text evidence="1">The sequence shown here is derived from an EMBL/GenBank/DDBJ whole genome shotgun (WGS) entry which is preliminary data.</text>
</comment>
<dbReference type="PANTHER" id="PTHR34822:SF1">
    <property type="entry name" value="GRPB FAMILY PROTEIN"/>
    <property type="match status" value="1"/>
</dbReference>
<dbReference type="PANTHER" id="PTHR34822">
    <property type="entry name" value="GRPB DOMAIN PROTEIN (AFU_ORTHOLOGUE AFUA_1G01530)"/>
    <property type="match status" value="1"/>
</dbReference>
<gene>
    <name evidence="1" type="ORF">QWY14_15665</name>
</gene>
<dbReference type="InterPro" id="IPR007344">
    <property type="entry name" value="GrpB/CoaE"/>
</dbReference>
<accession>A0ABT8N5V3</accession>
<evidence type="ECO:0000313" key="1">
    <source>
        <dbReference type="EMBL" id="MDN7243242.1"/>
    </source>
</evidence>
<organism evidence="1 2">
    <name type="scientific">Planococcus shixiaomingii</name>
    <dbReference type="NCBI Taxonomy" id="3058393"/>
    <lineage>
        <taxon>Bacteria</taxon>
        <taxon>Bacillati</taxon>
        <taxon>Bacillota</taxon>
        <taxon>Bacilli</taxon>
        <taxon>Bacillales</taxon>
        <taxon>Caryophanaceae</taxon>
        <taxon>Planococcus</taxon>
    </lineage>
</organism>
<dbReference type="SUPFAM" id="SSF81301">
    <property type="entry name" value="Nucleotidyltransferase"/>
    <property type="match status" value="1"/>
</dbReference>
<reference evidence="1 2" key="1">
    <citation type="submission" date="2023-06" db="EMBL/GenBank/DDBJ databases">
        <title>Novel species in genus Planococcus.</title>
        <authorList>
            <person name="Ning S."/>
        </authorList>
    </citation>
    <scope>NUCLEOTIDE SEQUENCE [LARGE SCALE GENOMIC DNA]</scope>
    <source>
        <strain evidence="1 2">N028</strain>
    </source>
</reference>
<sequence>MRRVTVTDYNPEWETQFELAAAEIRKVLGEECVAVYHIGSTSVQGLAAKPVIDLMPVVRDIQKIDRFNEEMAKIGFVAKGENGLTGRRYFQKGGDERTHHVHVYQEGNKEIARHLVFCNYLRENPRVAEEYGTLKKKLAKEHPYDIQKYIEGKEPLVIQIEKRAMGEI</sequence>
<keyword evidence="2" id="KW-1185">Reference proteome</keyword>
<protein>
    <submittedName>
        <fullName evidence="1">GrpB family protein</fullName>
    </submittedName>
</protein>
<dbReference type="Gene3D" id="3.30.460.10">
    <property type="entry name" value="Beta Polymerase, domain 2"/>
    <property type="match status" value="1"/>
</dbReference>
<dbReference type="Pfam" id="PF04229">
    <property type="entry name" value="GrpB"/>
    <property type="match status" value="1"/>
</dbReference>
<name>A0ABT8N5V3_9BACL</name>
<dbReference type="InterPro" id="IPR043519">
    <property type="entry name" value="NT_sf"/>
</dbReference>
<evidence type="ECO:0000313" key="2">
    <source>
        <dbReference type="Proteomes" id="UP001172055"/>
    </source>
</evidence>
<proteinExistence type="predicted"/>
<dbReference type="EMBL" id="JAUJWV010000003">
    <property type="protein sequence ID" value="MDN7243242.1"/>
    <property type="molecule type" value="Genomic_DNA"/>
</dbReference>
<dbReference type="Proteomes" id="UP001172055">
    <property type="component" value="Unassembled WGS sequence"/>
</dbReference>